<dbReference type="Proteomes" id="UP000583266">
    <property type="component" value="Unassembled WGS sequence"/>
</dbReference>
<name>A0A848GD53_9BACT</name>
<proteinExistence type="predicted"/>
<keyword evidence="2" id="KW-1185">Reference proteome</keyword>
<reference evidence="1 2" key="1">
    <citation type="submission" date="2020-04" db="EMBL/GenBank/DDBJ databases">
        <title>Chitinophaga sp. G-6-1-13 sp. nov., isolated from soil.</title>
        <authorList>
            <person name="Dahal R.H."/>
            <person name="Chaudhary D.K."/>
        </authorList>
    </citation>
    <scope>NUCLEOTIDE SEQUENCE [LARGE SCALE GENOMIC DNA]</scope>
    <source>
        <strain evidence="1 2">G-6-1-13</strain>
    </source>
</reference>
<comment type="caution">
    <text evidence="1">The sequence shown here is derived from an EMBL/GenBank/DDBJ whole genome shotgun (WGS) entry which is preliminary data.</text>
</comment>
<dbReference type="EMBL" id="JABBGC010000001">
    <property type="protein sequence ID" value="NML35687.1"/>
    <property type="molecule type" value="Genomic_DNA"/>
</dbReference>
<accession>A0A848GD53</accession>
<organism evidence="1 2">
    <name type="scientific">Chitinophaga fulva</name>
    <dbReference type="NCBI Taxonomy" id="2728842"/>
    <lineage>
        <taxon>Bacteria</taxon>
        <taxon>Pseudomonadati</taxon>
        <taxon>Bacteroidota</taxon>
        <taxon>Chitinophagia</taxon>
        <taxon>Chitinophagales</taxon>
        <taxon>Chitinophagaceae</taxon>
        <taxon>Chitinophaga</taxon>
    </lineage>
</organism>
<protein>
    <submittedName>
        <fullName evidence="1">Uncharacterized protein</fullName>
    </submittedName>
</protein>
<dbReference type="AlphaFoldDB" id="A0A848GD53"/>
<dbReference type="RefSeq" id="WP_169222890.1">
    <property type="nucleotide sequence ID" value="NZ_JABBGC010000001.1"/>
</dbReference>
<evidence type="ECO:0000313" key="2">
    <source>
        <dbReference type="Proteomes" id="UP000583266"/>
    </source>
</evidence>
<evidence type="ECO:0000313" key="1">
    <source>
        <dbReference type="EMBL" id="NML35687.1"/>
    </source>
</evidence>
<gene>
    <name evidence="1" type="ORF">HHL17_00630</name>
</gene>
<sequence>MRGKKNDPYPPGQGWLRLTEDVGNQVGYAFINAGFPSTLGVHRTTTVTSNAKVLSGSTGTGNTLNVTVMIPAGGDNYGAHPHKRTDKPCLCRCADQQRHWRGEVGRQGHSATTRHGEQYRYNYCPEWSY</sequence>